<dbReference type="AlphaFoldDB" id="A0A4R4W184"/>
<dbReference type="Proteomes" id="UP000295258">
    <property type="component" value="Unassembled WGS sequence"/>
</dbReference>
<proteinExistence type="predicted"/>
<dbReference type="Gene3D" id="3.30.365.10">
    <property type="entry name" value="Aldehyde oxidase/xanthine dehydrogenase, molybdopterin binding domain"/>
    <property type="match status" value="4"/>
</dbReference>
<dbReference type="EMBL" id="SMKO01000003">
    <property type="protein sequence ID" value="TDD12238.1"/>
    <property type="molecule type" value="Genomic_DNA"/>
</dbReference>
<dbReference type="GO" id="GO:0005506">
    <property type="term" value="F:iron ion binding"/>
    <property type="evidence" value="ECO:0007669"/>
    <property type="project" value="InterPro"/>
</dbReference>
<dbReference type="Pfam" id="PF02738">
    <property type="entry name" value="MoCoBD_1"/>
    <property type="match status" value="1"/>
</dbReference>
<gene>
    <name evidence="4" type="ORF">E1292_01980</name>
</gene>
<dbReference type="InterPro" id="IPR008274">
    <property type="entry name" value="AldOxase/xan_DH_MoCoBD1"/>
</dbReference>
<name>A0A4R4W184_9ACTN</name>
<dbReference type="Pfam" id="PF20256">
    <property type="entry name" value="MoCoBD_2"/>
    <property type="match status" value="1"/>
</dbReference>
<evidence type="ECO:0000256" key="1">
    <source>
        <dbReference type="ARBA" id="ARBA00022505"/>
    </source>
</evidence>
<dbReference type="InterPro" id="IPR046867">
    <property type="entry name" value="AldOxase/xan_DH_MoCoBD2"/>
</dbReference>
<sequence>MTTKYAETEPRQDAVKHVGRPVDRVDGRAKTTGEARYAAEHRYPGMAHAALVHATVARGRIEAVDTEAARAVPGVIEVLTHENAPAMKPAPKTSLMNLSSLASGTTVSYLATDEVHWNGQPVAVVVAETPETARHAASLVRVAYRELPAVVDFAAEEPNASPQKSSVLQPAGGDKGDAVAALAAAPVSVDLRFTTPPEHHNAMEPHATIAVWDGDRLTVHEGTQNIAWLRAHLAQRFGIPERAVRVLSPYVGGGFGGKGFVWAGTLLAVLAARATARPVRLALTREGVYRTVGGRTPTVQRVALGADGDGDLTALIHTSVAMTARIGGMPEGVVSSSRHLYDAATIHLRQRLVRLDLLANTAMRAPGDSVGSFALESAMDELACELGIDPIELRRRNEPERNPMDGKRFTHRMLREAYEVGAERFGWRERDPRPGSMRDGRWLVGMGVATAYHPSLTMPADVTVRLAADGAVVVRCALQEIGVGAATVQAQITADELGVPLEAVRVEIGDSELPAGPGAGGSAQTAGAAAGVLDACRKLKESALALARRAPDSPLRGRRLDDLEARDGGLYHGGRGETYAAILARAGRDHLEAGGGTGMLKFLAKTLNERRRWVKAASGAHFCEVRVDRDTGEVRVSRWLGMFDVGRVINAKTAAGQLRGGIVMGIGMALTEATQVDPRTGRIMNPSLSEYHVPVHADIPRIDVHWLDEPDPTMPLGLLGIGEVGITGVAAAVANAVRHATGKRVLDLPITLDKLL</sequence>
<dbReference type="SMART" id="SM01008">
    <property type="entry name" value="Ald_Xan_dh_C"/>
    <property type="match status" value="1"/>
</dbReference>
<feature type="domain" description="Aldehyde oxidase/xanthine dehydrogenase a/b hammerhead" evidence="3">
    <location>
        <begin position="32"/>
        <end position="148"/>
    </location>
</feature>
<evidence type="ECO:0000259" key="3">
    <source>
        <dbReference type="SMART" id="SM01008"/>
    </source>
</evidence>
<keyword evidence="2" id="KW-0560">Oxidoreductase</keyword>
<evidence type="ECO:0000313" key="4">
    <source>
        <dbReference type="EMBL" id="TDD12238.1"/>
    </source>
</evidence>
<reference evidence="4 5" key="1">
    <citation type="submission" date="2019-03" db="EMBL/GenBank/DDBJ databases">
        <title>Draft genome sequences of novel Actinobacteria.</title>
        <authorList>
            <person name="Sahin N."/>
            <person name="Ay H."/>
            <person name="Saygin H."/>
        </authorList>
    </citation>
    <scope>NUCLEOTIDE SEQUENCE [LARGE SCALE GENOMIC DNA]</scope>
    <source>
        <strain evidence="4 5">KC310</strain>
    </source>
</reference>
<protein>
    <submittedName>
        <fullName evidence="4">Xanthine dehydrogenase family protein molybdopterin-binding subunit</fullName>
    </submittedName>
</protein>
<keyword evidence="5" id="KW-1185">Reference proteome</keyword>
<dbReference type="PANTHER" id="PTHR11908">
    <property type="entry name" value="XANTHINE DEHYDROGENASE"/>
    <property type="match status" value="1"/>
</dbReference>
<dbReference type="InterPro" id="IPR036856">
    <property type="entry name" value="Ald_Oxase/Xan_DH_a/b_sf"/>
</dbReference>
<dbReference type="InterPro" id="IPR000674">
    <property type="entry name" value="Ald_Oxase/Xan_DH_a/b"/>
</dbReference>
<dbReference type="RefSeq" id="WP_132591372.1">
    <property type="nucleotide sequence ID" value="NZ_SMKO01000003.1"/>
</dbReference>
<organism evidence="4 5">
    <name type="scientific">Nonomuraea deserti</name>
    <dbReference type="NCBI Taxonomy" id="1848322"/>
    <lineage>
        <taxon>Bacteria</taxon>
        <taxon>Bacillati</taxon>
        <taxon>Actinomycetota</taxon>
        <taxon>Actinomycetes</taxon>
        <taxon>Streptosporangiales</taxon>
        <taxon>Streptosporangiaceae</taxon>
        <taxon>Nonomuraea</taxon>
    </lineage>
</organism>
<dbReference type="InterPro" id="IPR037165">
    <property type="entry name" value="AldOxase/xan_DH_Mopterin-bd_sf"/>
</dbReference>
<dbReference type="SUPFAM" id="SSF56003">
    <property type="entry name" value="Molybdenum cofactor-binding domain"/>
    <property type="match status" value="1"/>
</dbReference>
<dbReference type="GO" id="GO:0016491">
    <property type="term" value="F:oxidoreductase activity"/>
    <property type="evidence" value="ECO:0007669"/>
    <property type="project" value="UniProtKB-KW"/>
</dbReference>
<dbReference type="SUPFAM" id="SSF54665">
    <property type="entry name" value="CO dehydrogenase molybdoprotein N-domain-like"/>
    <property type="match status" value="1"/>
</dbReference>
<dbReference type="InterPro" id="IPR016208">
    <property type="entry name" value="Ald_Oxase/xanthine_DH-like"/>
</dbReference>
<dbReference type="Pfam" id="PF01315">
    <property type="entry name" value="Ald_Xan_dh_C"/>
    <property type="match status" value="1"/>
</dbReference>
<evidence type="ECO:0000256" key="2">
    <source>
        <dbReference type="ARBA" id="ARBA00023002"/>
    </source>
</evidence>
<dbReference type="PANTHER" id="PTHR11908:SF132">
    <property type="entry name" value="ALDEHYDE OXIDASE 1-RELATED"/>
    <property type="match status" value="1"/>
</dbReference>
<comment type="caution">
    <text evidence="4">The sequence shown here is derived from an EMBL/GenBank/DDBJ whole genome shotgun (WGS) entry which is preliminary data.</text>
</comment>
<dbReference type="Gene3D" id="3.90.1170.50">
    <property type="entry name" value="Aldehyde oxidase/xanthine dehydrogenase, a/b hammerhead"/>
    <property type="match status" value="1"/>
</dbReference>
<evidence type="ECO:0000313" key="5">
    <source>
        <dbReference type="Proteomes" id="UP000295258"/>
    </source>
</evidence>
<keyword evidence="1" id="KW-0500">Molybdenum</keyword>
<accession>A0A4R4W184</accession>